<organism evidence="1">
    <name type="scientific">Citrobacter rodentium</name>
    <dbReference type="NCBI Taxonomy" id="67825"/>
    <lineage>
        <taxon>Bacteria</taxon>
        <taxon>Pseudomonadati</taxon>
        <taxon>Pseudomonadota</taxon>
        <taxon>Gammaproteobacteria</taxon>
        <taxon>Enterobacterales</taxon>
        <taxon>Enterobacteriaceae</taxon>
        <taxon>Citrobacter</taxon>
    </lineage>
</organism>
<dbReference type="RefSeq" id="WP_148222101.1">
    <property type="nucleotide sequence ID" value="NZ_CAJTBI010000044.1"/>
</dbReference>
<gene>
    <name evidence="1" type="ORF">E2R62_13335</name>
</gene>
<evidence type="ECO:0000313" key="1">
    <source>
        <dbReference type="EMBL" id="QBY29738.1"/>
    </source>
</evidence>
<dbReference type="EMBL" id="CP038008">
    <property type="protein sequence ID" value="QBY29738.1"/>
    <property type="molecule type" value="Genomic_DNA"/>
</dbReference>
<reference evidence="1" key="1">
    <citation type="submission" date="2019-03" db="EMBL/GenBank/DDBJ databases">
        <title>Complete genome sequence of enteropathogenic Citrobacter rodentium strain DBS100.</title>
        <authorList>
            <person name="Popov G."/>
            <person name="Fiebig A."/>
            <person name="Shideler S."/>
            <person name="Coombes B."/>
            <person name="Savchenko A."/>
        </authorList>
    </citation>
    <scope>NUCLEOTIDE SEQUENCE</scope>
    <source>
        <strain evidence="1">DBS100</strain>
    </source>
</reference>
<accession>A0A482PGP6</accession>
<protein>
    <submittedName>
        <fullName evidence="1">Uncharacterized protein</fullName>
    </submittedName>
</protein>
<sequence>MHFIDKSDVEIRLPDNWQEKVESAWNYVNDKVTEVENALRTKAIEEGWSNEKLEHELVLGITKARKTAINNKSDIWGGAAHILSEISFGKCWYCETSELRSDNPVDHFRPKGKVAECPDHPGYWWLAFEWSNFRYSCTYCNSRRVDVETAGGKQDHFPLLPPERWNKCKDDFYLENPVLLDPTDVDDVNLLTFNGFVE</sequence>
<name>A0A482PGP6_CITRO</name>
<dbReference type="Gene3D" id="1.10.30.50">
    <property type="match status" value="1"/>
</dbReference>
<proteinExistence type="predicted"/>
<dbReference type="AlphaFoldDB" id="A0A482PGP6"/>